<dbReference type="PANTHER" id="PTHR46401">
    <property type="entry name" value="GLYCOSYLTRANSFERASE WBBK-RELATED"/>
    <property type="match status" value="1"/>
</dbReference>
<accession>A0A7K0FSP7</accession>
<feature type="domain" description="Glycosyl transferase family 1" evidence="2">
    <location>
        <begin position="183"/>
        <end position="332"/>
    </location>
</feature>
<evidence type="ECO:0000313" key="4">
    <source>
        <dbReference type="EMBL" id="MRX48661.1"/>
    </source>
</evidence>
<name>A0A7K0FSP7_9SPHI</name>
<protein>
    <submittedName>
        <fullName evidence="4">Glycosyltransferase</fullName>
    </submittedName>
</protein>
<dbReference type="AlphaFoldDB" id="A0A7K0FSP7"/>
<evidence type="ECO:0000259" key="2">
    <source>
        <dbReference type="Pfam" id="PF00534"/>
    </source>
</evidence>
<dbReference type="SUPFAM" id="SSF53756">
    <property type="entry name" value="UDP-Glycosyltransferase/glycogen phosphorylase"/>
    <property type="match status" value="1"/>
</dbReference>
<dbReference type="Pfam" id="PF00534">
    <property type="entry name" value="Glycos_transf_1"/>
    <property type="match status" value="1"/>
</dbReference>
<keyword evidence="1 4" id="KW-0808">Transferase</keyword>
<reference evidence="4 5" key="1">
    <citation type="submission" date="2019-11" db="EMBL/GenBank/DDBJ databases">
        <authorList>
            <person name="Cheng Q."/>
            <person name="Yang Z."/>
        </authorList>
    </citation>
    <scope>NUCLEOTIDE SEQUENCE [LARGE SCALE GENOMIC DNA]</scope>
    <source>
        <strain evidence="4 5">HX-22-1</strain>
    </source>
</reference>
<dbReference type="GO" id="GO:0009103">
    <property type="term" value="P:lipopolysaccharide biosynthetic process"/>
    <property type="evidence" value="ECO:0007669"/>
    <property type="project" value="TreeGrafter"/>
</dbReference>
<comment type="caution">
    <text evidence="4">The sequence shown here is derived from an EMBL/GenBank/DDBJ whole genome shotgun (WGS) entry which is preliminary data.</text>
</comment>
<sequence length="360" mass="40734">MKTNKINIFYDTCIFEIQNIGGISIVFGELINRIKNINHIKVSFIGSNNLFNNLIFPNIKDGIPFIKELKLPKAILPFTPLLIKLPKWSIYHSTYNRYSFQKNITKIITIHDLGYEKHIMQSGIRRIVHLFFKKIAIKNANAIICVSKNTFNDLKNHYGDLLTNKIVRVIYNGVDPIFFTSQENSIPKSKNLLFVGGRHPYKNFKNVVLATKELKDINLIIAGGGNLSKGDISFLEKHIPGRYSFKKNLSTAEMASLYKTSLCLVYPSSYEGFGLPLLEAMAAGCPVVACKNSCIEEIAGDAAVLIKDSQVINIIEGVQRLSNESFNQELITKGKLQAKNFTWEKTVYETLELYKSIEIK</sequence>
<dbReference type="PANTHER" id="PTHR46401:SF2">
    <property type="entry name" value="GLYCOSYLTRANSFERASE WBBK-RELATED"/>
    <property type="match status" value="1"/>
</dbReference>
<proteinExistence type="predicted"/>
<dbReference type="Gene3D" id="3.40.50.2000">
    <property type="entry name" value="Glycogen Phosphorylase B"/>
    <property type="match status" value="2"/>
</dbReference>
<gene>
    <name evidence="4" type="ORF">GJJ64_15810</name>
</gene>
<organism evidence="4 5">
    <name type="scientific">Pedobacter puniceum</name>
    <dbReference type="NCBI Taxonomy" id="2666136"/>
    <lineage>
        <taxon>Bacteria</taxon>
        <taxon>Pseudomonadati</taxon>
        <taxon>Bacteroidota</taxon>
        <taxon>Sphingobacteriia</taxon>
        <taxon>Sphingobacteriales</taxon>
        <taxon>Sphingobacteriaceae</taxon>
        <taxon>Pedobacter</taxon>
    </lineage>
</organism>
<dbReference type="InterPro" id="IPR028098">
    <property type="entry name" value="Glyco_trans_4-like_N"/>
</dbReference>
<evidence type="ECO:0000313" key="5">
    <source>
        <dbReference type="Proteomes" id="UP000462931"/>
    </source>
</evidence>
<dbReference type="EMBL" id="WKJI01000006">
    <property type="protein sequence ID" value="MRX48661.1"/>
    <property type="molecule type" value="Genomic_DNA"/>
</dbReference>
<dbReference type="Pfam" id="PF13439">
    <property type="entry name" value="Glyco_transf_4"/>
    <property type="match status" value="1"/>
</dbReference>
<evidence type="ECO:0000259" key="3">
    <source>
        <dbReference type="Pfam" id="PF13439"/>
    </source>
</evidence>
<dbReference type="Proteomes" id="UP000462931">
    <property type="component" value="Unassembled WGS sequence"/>
</dbReference>
<feature type="domain" description="Glycosyltransferase subfamily 4-like N-terminal" evidence="3">
    <location>
        <begin position="89"/>
        <end position="176"/>
    </location>
</feature>
<dbReference type="GO" id="GO:0016757">
    <property type="term" value="F:glycosyltransferase activity"/>
    <property type="evidence" value="ECO:0007669"/>
    <property type="project" value="InterPro"/>
</dbReference>
<dbReference type="InterPro" id="IPR001296">
    <property type="entry name" value="Glyco_trans_1"/>
</dbReference>
<keyword evidence="5" id="KW-1185">Reference proteome</keyword>
<dbReference type="RefSeq" id="WP_154288730.1">
    <property type="nucleotide sequence ID" value="NZ_WKJI01000006.1"/>
</dbReference>
<evidence type="ECO:0000256" key="1">
    <source>
        <dbReference type="ARBA" id="ARBA00022679"/>
    </source>
</evidence>
<dbReference type="CDD" id="cd03809">
    <property type="entry name" value="GT4_MtfB-like"/>
    <property type="match status" value="1"/>
</dbReference>